<dbReference type="InterPro" id="IPR048489">
    <property type="entry name" value="DksA_N"/>
</dbReference>
<evidence type="ECO:0000256" key="6">
    <source>
        <dbReference type="PROSITE-ProRule" id="PRU00510"/>
    </source>
</evidence>
<name>V5SDK4_9HYPH</name>
<comment type="subunit">
    <text evidence="5">Interacts directly with the RNA polymerase.</text>
</comment>
<evidence type="ECO:0000256" key="7">
    <source>
        <dbReference type="SAM" id="MobiDB-lite"/>
    </source>
</evidence>
<dbReference type="GO" id="GO:0005737">
    <property type="term" value="C:cytoplasm"/>
    <property type="evidence" value="ECO:0007669"/>
    <property type="project" value="UniProtKB-SubCell"/>
</dbReference>
<keyword evidence="11" id="KW-1185">Reference proteome</keyword>
<keyword evidence="3 5" id="KW-0863">Zinc-finger</keyword>
<dbReference type="PROSITE" id="PS01102">
    <property type="entry name" value="ZF_DKSA_1"/>
    <property type="match status" value="1"/>
</dbReference>
<feature type="compositionally biased region" description="Basic residues" evidence="7">
    <location>
        <begin position="32"/>
        <end position="55"/>
    </location>
</feature>
<evidence type="ECO:0000256" key="5">
    <source>
        <dbReference type="HAMAP-Rule" id="MF_00926"/>
    </source>
</evidence>
<dbReference type="Pfam" id="PF21157">
    <property type="entry name" value="DksA_N"/>
    <property type="match status" value="1"/>
</dbReference>
<sequence length="235" mass="26259">MSKRATSKPVKKKTAQKPAPRPPAKSASAKPKTTKAARAPAKKAPAKSPAKKAVAKAKAPTAKTSAPAKKPTPSATKPRTRAIDKAQDKKLTSKTSSSEIVLPPDYRPSEDEPFMSEKHRMYFRQKLMNWKEEIIRQTKETLAGLHEDSTQHADLADRATSETDRALELRARDRQRKLIAKIDAALARIEDGSYGYCEETGEPIGLRRLDARPIATLSLEAQERHERRERVYRED</sequence>
<comment type="similarity">
    <text evidence="5">Belongs to the DksA family.</text>
</comment>
<keyword evidence="4 5" id="KW-0862">Zinc</keyword>
<dbReference type="InterPro" id="IPR012784">
    <property type="entry name" value="DksA_RNA_pol-bd"/>
</dbReference>
<evidence type="ECO:0000259" key="8">
    <source>
        <dbReference type="Pfam" id="PF01258"/>
    </source>
</evidence>
<dbReference type="PROSITE" id="PS51128">
    <property type="entry name" value="ZF_DKSA_2"/>
    <property type="match status" value="1"/>
</dbReference>
<dbReference type="EMBL" id="CP006912">
    <property type="protein sequence ID" value="AHB48951.1"/>
    <property type="molecule type" value="Genomic_DNA"/>
</dbReference>
<feature type="zinc finger region" description="dksA C4-type" evidence="6">
    <location>
        <begin position="197"/>
        <end position="221"/>
    </location>
</feature>
<evidence type="ECO:0000313" key="10">
    <source>
        <dbReference type="EMBL" id="AHB48951.1"/>
    </source>
</evidence>
<dbReference type="PANTHER" id="PTHR33823:SF2">
    <property type="entry name" value="RNA POLYMERASE-BINDING TRANSCRIPTION FACTOR DKSA"/>
    <property type="match status" value="1"/>
</dbReference>
<dbReference type="InterPro" id="IPR020458">
    <property type="entry name" value="Znf_DskA_TraR_CS"/>
</dbReference>
<accession>V5SDK4</accession>
<feature type="region of interest" description="Disordered" evidence="7">
    <location>
        <begin position="1"/>
        <end position="113"/>
    </location>
</feature>
<dbReference type="Proteomes" id="UP000018542">
    <property type="component" value="Chromosome"/>
</dbReference>
<dbReference type="STRING" id="1029756.W911_11920"/>
<protein>
    <recommendedName>
        <fullName evidence="5">RNA polymerase-binding transcription factor DksA</fullName>
    </recommendedName>
</protein>
<organism evidence="10 11">
    <name type="scientific">Hyphomicrobium nitrativorans NL23</name>
    <dbReference type="NCBI Taxonomy" id="1029756"/>
    <lineage>
        <taxon>Bacteria</taxon>
        <taxon>Pseudomonadati</taxon>
        <taxon>Pseudomonadota</taxon>
        <taxon>Alphaproteobacteria</taxon>
        <taxon>Hyphomicrobiales</taxon>
        <taxon>Hyphomicrobiaceae</taxon>
        <taxon>Hyphomicrobium</taxon>
    </lineage>
</organism>
<reference evidence="10 11" key="1">
    <citation type="journal article" date="2014" name="Genome Announc.">
        <title>Complete Genome Sequence of Hyphomicrobium nitrativorans Strain NL23, a Denitrifying Bacterium Isolated from Biofilm of a Methanol-Fed Denitrification System Treating Seawater at the Montreal Biodome.</title>
        <authorList>
            <person name="Martineau C."/>
            <person name="Villeneuve C."/>
            <person name="Mauffrey F."/>
            <person name="Villemur R."/>
        </authorList>
    </citation>
    <scope>NUCLEOTIDE SEQUENCE [LARGE SCALE GENOMIC DNA]</scope>
    <source>
        <strain evidence="10">NL23</strain>
    </source>
</reference>
<dbReference type="Pfam" id="PF01258">
    <property type="entry name" value="zf-dskA_traR"/>
    <property type="match status" value="1"/>
</dbReference>
<comment type="function">
    <text evidence="5">Transcription factor that acts by binding directly to the RNA polymerase (RNAP). Required for negative regulation of rRNA expression and positive regulation of several amino acid biosynthesis promoters.</text>
</comment>
<dbReference type="GO" id="GO:0008270">
    <property type="term" value="F:zinc ion binding"/>
    <property type="evidence" value="ECO:0007669"/>
    <property type="project" value="UniProtKB-UniRule"/>
</dbReference>
<evidence type="ECO:0000256" key="2">
    <source>
        <dbReference type="ARBA" id="ARBA00022723"/>
    </source>
</evidence>
<dbReference type="SUPFAM" id="SSF109635">
    <property type="entry name" value="DnaK suppressor protein DksA, alpha-hairpin domain"/>
    <property type="match status" value="1"/>
</dbReference>
<gene>
    <name evidence="5" type="primary">dksA</name>
    <name evidence="10" type="ORF">W911_11920</name>
</gene>
<evidence type="ECO:0000313" key="11">
    <source>
        <dbReference type="Proteomes" id="UP000018542"/>
    </source>
</evidence>
<evidence type="ECO:0000259" key="9">
    <source>
        <dbReference type="Pfam" id="PF21157"/>
    </source>
</evidence>
<evidence type="ECO:0000256" key="1">
    <source>
        <dbReference type="ARBA" id="ARBA00022490"/>
    </source>
</evidence>
<comment type="caution">
    <text evidence="5">Lacks conserved residue(s) required for the propagation of feature annotation.</text>
</comment>
<dbReference type="HOGENOM" id="CLU_043144_2_2_5"/>
<dbReference type="KEGG" id="hni:W911_11920"/>
<evidence type="ECO:0000256" key="4">
    <source>
        <dbReference type="ARBA" id="ARBA00022833"/>
    </source>
</evidence>
<evidence type="ECO:0000256" key="3">
    <source>
        <dbReference type="ARBA" id="ARBA00022771"/>
    </source>
</evidence>
<keyword evidence="1 5" id="KW-0963">Cytoplasm</keyword>
<dbReference type="Gene3D" id="1.20.120.910">
    <property type="entry name" value="DksA, coiled-coil domain"/>
    <property type="match status" value="1"/>
</dbReference>
<dbReference type="HAMAP" id="MF_00926">
    <property type="entry name" value="DksA"/>
    <property type="match status" value="1"/>
</dbReference>
<dbReference type="InterPro" id="IPR000962">
    <property type="entry name" value="Znf_DskA_TraR"/>
</dbReference>
<feature type="compositionally biased region" description="Basic and acidic residues" evidence="7">
    <location>
        <begin position="81"/>
        <end position="91"/>
    </location>
</feature>
<dbReference type="PATRIC" id="fig|1029756.8.peg.2474"/>
<dbReference type="InterPro" id="IPR037187">
    <property type="entry name" value="DnaK_N"/>
</dbReference>
<feature type="domain" description="DnaK suppressor protein DksA N-terminal" evidence="9">
    <location>
        <begin position="120"/>
        <end position="189"/>
    </location>
</feature>
<dbReference type="PANTHER" id="PTHR33823">
    <property type="entry name" value="RNA POLYMERASE-BINDING TRANSCRIPTION FACTOR DKSA-RELATED"/>
    <property type="match status" value="1"/>
</dbReference>
<dbReference type="SUPFAM" id="SSF57716">
    <property type="entry name" value="Glucocorticoid receptor-like (DNA-binding domain)"/>
    <property type="match status" value="1"/>
</dbReference>
<dbReference type="NCBIfam" id="TIGR02420">
    <property type="entry name" value="dksA"/>
    <property type="match status" value="1"/>
</dbReference>
<comment type="subcellular location">
    <subcellularLocation>
        <location evidence="5">Cytoplasm</location>
    </subcellularLocation>
</comment>
<feature type="domain" description="Zinc finger DksA/TraR C4-type" evidence="8">
    <location>
        <begin position="192"/>
        <end position="227"/>
    </location>
</feature>
<dbReference type="GO" id="GO:0010468">
    <property type="term" value="P:regulation of gene expression"/>
    <property type="evidence" value="ECO:0007669"/>
    <property type="project" value="UniProtKB-UniRule"/>
</dbReference>
<dbReference type="AlphaFoldDB" id="V5SDK4"/>
<keyword evidence="2 5" id="KW-0479">Metal-binding</keyword>
<feature type="compositionally biased region" description="Basic residues" evidence="7">
    <location>
        <begin position="1"/>
        <end position="15"/>
    </location>
</feature>
<proteinExistence type="inferred from homology"/>
<feature type="compositionally biased region" description="Low complexity" evidence="7">
    <location>
        <begin position="56"/>
        <end position="77"/>
    </location>
</feature>
<dbReference type="OrthoDB" id="9803742at2"/>